<protein>
    <submittedName>
        <fullName evidence="1">Uncharacterized protein</fullName>
    </submittedName>
</protein>
<reference evidence="1 2" key="1">
    <citation type="submission" date="2019-07" db="EMBL/GenBank/DDBJ databases">
        <title>Rhodococcus cavernicolus sp. nov., isolated from a cave.</title>
        <authorList>
            <person name="Lee S.D."/>
        </authorList>
    </citation>
    <scope>NUCLEOTIDE SEQUENCE [LARGE SCALE GENOMIC DNA]</scope>
    <source>
        <strain evidence="1 2">C1-24</strain>
    </source>
</reference>
<dbReference type="EMBL" id="VLNY01000017">
    <property type="protein sequence ID" value="KAA0018494.1"/>
    <property type="molecule type" value="Genomic_DNA"/>
</dbReference>
<keyword evidence="2" id="KW-1185">Reference proteome</keyword>
<proteinExistence type="predicted"/>
<gene>
    <name evidence="1" type="ORF">FOY51_23735</name>
</gene>
<sequence length="99" mass="10767">MLIFSEPYEAKNGAVIVSVSRTSWGGRADRPVGMYTIRDDSTTWTPAIDINRVALIGACTGFVAAALSTAAVLRRPPWPEMTERTMIAIAQARAAESRR</sequence>
<dbReference type="OrthoDB" id="3830295at2"/>
<comment type="caution">
    <text evidence="1">The sequence shown here is derived from an EMBL/GenBank/DDBJ whole genome shotgun (WGS) entry which is preliminary data.</text>
</comment>
<dbReference type="AlphaFoldDB" id="A0A5A7S8I5"/>
<dbReference type="Proteomes" id="UP000322244">
    <property type="component" value="Unassembled WGS sequence"/>
</dbReference>
<name>A0A5A7S8I5_9NOCA</name>
<accession>A0A5A7S8I5</accession>
<evidence type="ECO:0000313" key="1">
    <source>
        <dbReference type="EMBL" id="KAA0018494.1"/>
    </source>
</evidence>
<organism evidence="1 2">
    <name type="scientific">Antrihabitans cavernicola</name>
    <dbReference type="NCBI Taxonomy" id="2495913"/>
    <lineage>
        <taxon>Bacteria</taxon>
        <taxon>Bacillati</taxon>
        <taxon>Actinomycetota</taxon>
        <taxon>Actinomycetes</taxon>
        <taxon>Mycobacteriales</taxon>
        <taxon>Nocardiaceae</taxon>
        <taxon>Antrihabitans</taxon>
    </lineage>
</organism>
<evidence type="ECO:0000313" key="2">
    <source>
        <dbReference type="Proteomes" id="UP000322244"/>
    </source>
</evidence>